<evidence type="ECO:0000313" key="2">
    <source>
        <dbReference type="Proteomes" id="UP000681356"/>
    </source>
</evidence>
<protein>
    <submittedName>
        <fullName evidence="1">Uncharacterized protein</fullName>
    </submittedName>
</protein>
<keyword evidence="2" id="KW-1185">Reference proteome</keyword>
<dbReference type="EMBL" id="JAGTUU010000018">
    <property type="protein sequence ID" value="MBS0126895.1"/>
    <property type="molecule type" value="Genomic_DNA"/>
</dbReference>
<accession>A0A8J7WFU1</accession>
<organism evidence="1 2">
    <name type="scientific">Thetidibacter halocola</name>
    <dbReference type="NCBI Taxonomy" id="2827239"/>
    <lineage>
        <taxon>Bacteria</taxon>
        <taxon>Pseudomonadati</taxon>
        <taxon>Pseudomonadota</taxon>
        <taxon>Alphaproteobacteria</taxon>
        <taxon>Rhodobacterales</taxon>
        <taxon>Roseobacteraceae</taxon>
        <taxon>Thetidibacter</taxon>
    </lineage>
</organism>
<sequence>MARTEMIQTRKATVIVYFRDLFPNGEIFVERVALRCATVVVNEIVYHVDLCDDGRVKNARNIGW</sequence>
<evidence type="ECO:0000313" key="1">
    <source>
        <dbReference type="EMBL" id="MBS0126895.1"/>
    </source>
</evidence>
<dbReference type="Proteomes" id="UP000681356">
    <property type="component" value="Unassembled WGS sequence"/>
</dbReference>
<dbReference type="RefSeq" id="WP_212538853.1">
    <property type="nucleotide sequence ID" value="NZ_JAGTUU010000018.1"/>
</dbReference>
<proteinExistence type="predicted"/>
<dbReference type="AlphaFoldDB" id="A0A8J7WFU1"/>
<gene>
    <name evidence="1" type="ORF">KB874_22760</name>
</gene>
<comment type="caution">
    <text evidence="1">The sequence shown here is derived from an EMBL/GenBank/DDBJ whole genome shotgun (WGS) entry which is preliminary data.</text>
</comment>
<name>A0A8J7WFU1_9RHOB</name>
<reference evidence="1" key="1">
    <citation type="submission" date="2021-04" db="EMBL/GenBank/DDBJ databases">
        <authorList>
            <person name="Yoon J."/>
        </authorList>
    </citation>
    <scope>NUCLEOTIDE SEQUENCE</scope>
    <source>
        <strain evidence="1">KMU-90</strain>
    </source>
</reference>